<protein>
    <submittedName>
        <fullName evidence="2">Uncharacterized protein</fullName>
    </submittedName>
</protein>
<gene>
    <name evidence="2" type="ORF">AAHA92_20036</name>
</gene>
<dbReference type="EMBL" id="JBEAFC010000008">
    <property type="protein sequence ID" value="KAL1543016.1"/>
    <property type="molecule type" value="Genomic_DNA"/>
</dbReference>
<evidence type="ECO:0000313" key="2">
    <source>
        <dbReference type="EMBL" id="KAL1543016.1"/>
    </source>
</evidence>
<keyword evidence="3" id="KW-1185">Reference proteome</keyword>
<evidence type="ECO:0000313" key="3">
    <source>
        <dbReference type="Proteomes" id="UP001567538"/>
    </source>
</evidence>
<feature type="chain" id="PRO_5044835283" evidence="1">
    <location>
        <begin position="27"/>
        <end position="90"/>
    </location>
</feature>
<organism evidence="2 3">
    <name type="scientific">Salvia divinorum</name>
    <name type="common">Maria pastora</name>
    <name type="synonym">Diviner's sage</name>
    <dbReference type="NCBI Taxonomy" id="28513"/>
    <lineage>
        <taxon>Eukaryota</taxon>
        <taxon>Viridiplantae</taxon>
        <taxon>Streptophyta</taxon>
        <taxon>Embryophyta</taxon>
        <taxon>Tracheophyta</taxon>
        <taxon>Spermatophyta</taxon>
        <taxon>Magnoliopsida</taxon>
        <taxon>eudicotyledons</taxon>
        <taxon>Gunneridae</taxon>
        <taxon>Pentapetalae</taxon>
        <taxon>asterids</taxon>
        <taxon>lamiids</taxon>
        <taxon>Lamiales</taxon>
        <taxon>Lamiaceae</taxon>
        <taxon>Nepetoideae</taxon>
        <taxon>Mentheae</taxon>
        <taxon>Salviinae</taxon>
        <taxon>Salvia</taxon>
        <taxon>Salvia subgen. Calosphace</taxon>
    </lineage>
</organism>
<sequence>MDHKGIEIMAVLLLMALLISSQAAEARHLNRVSYKEGEKMTGIYARYQCSHGCCNVAAVADADAGAGAGARAPPRAAVASGPPPYCRCCL</sequence>
<proteinExistence type="predicted"/>
<accession>A0ABD1GFW8</accession>
<reference evidence="2 3" key="1">
    <citation type="submission" date="2024-06" db="EMBL/GenBank/DDBJ databases">
        <title>A chromosome level genome sequence of Diviner's sage (Salvia divinorum).</title>
        <authorList>
            <person name="Ford S.A."/>
            <person name="Ro D.-K."/>
            <person name="Ness R.W."/>
            <person name="Phillips M.A."/>
        </authorList>
    </citation>
    <scope>NUCLEOTIDE SEQUENCE [LARGE SCALE GENOMIC DNA]</scope>
    <source>
        <strain evidence="2">SAF-2024a</strain>
        <tissue evidence="2">Leaf</tissue>
    </source>
</reference>
<feature type="signal peptide" evidence="1">
    <location>
        <begin position="1"/>
        <end position="26"/>
    </location>
</feature>
<comment type="caution">
    <text evidence="2">The sequence shown here is derived from an EMBL/GenBank/DDBJ whole genome shotgun (WGS) entry which is preliminary data.</text>
</comment>
<dbReference type="Proteomes" id="UP001567538">
    <property type="component" value="Unassembled WGS sequence"/>
</dbReference>
<evidence type="ECO:0000256" key="1">
    <source>
        <dbReference type="SAM" id="SignalP"/>
    </source>
</evidence>
<name>A0ABD1GFW8_SALDI</name>
<keyword evidence="1" id="KW-0732">Signal</keyword>
<dbReference type="AlphaFoldDB" id="A0ABD1GFW8"/>